<comment type="subcellular location">
    <subcellularLocation>
        <location evidence="1">Membrane</location>
    </subcellularLocation>
</comment>
<keyword evidence="5" id="KW-0653">Protein transport</keyword>
<evidence type="ECO:0000256" key="7">
    <source>
        <dbReference type="ARBA" id="ARBA00023010"/>
    </source>
</evidence>
<evidence type="ECO:0000313" key="11">
    <source>
        <dbReference type="Proteomes" id="UP000030645"/>
    </source>
</evidence>
<proteinExistence type="inferred from homology"/>
<keyword evidence="8 9" id="KW-0472">Membrane</keyword>
<keyword evidence="11" id="KW-1185">Reference proteome</keyword>
<gene>
    <name evidence="10" type="ORF">L484_006066</name>
</gene>
<evidence type="ECO:0000256" key="2">
    <source>
        <dbReference type="ARBA" id="ARBA00008274"/>
    </source>
</evidence>
<dbReference type="InterPro" id="IPR038379">
    <property type="entry name" value="SecE_sf"/>
</dbReference>
<dbReference type="STRING" id="981085.W9QLA0"/>
<dbReference type="OrthoDB" id="1913236at2759"/>
<dbReference type="eggNOG" id="ENOG502S3BF">
    <property type="taxonomic scope" value="Eukaryota"/>
</dbReference>
<reference evidence="11" key="1">
    <citation type="submission" date="2013-01" db="EMBL/GenBank/DDBJ databases">
        <title>Draft Genome Sequence of a Mulberry Tree, Morus notabilis C.K. Schneid.</title>
        <authorList>
            <person name="He N."/>
            <person name="Zhao S."/>
        </authorList>
    </citation>
    <scope>NUCLEOTIDE SEQUENCE</scope>
</reference>
<dbReference type="KEGG" id="mnt:21389512"/>
<keyword evidence="4 9" id="KW-0812">Transmembrane</keyword>
<dbReference type="GO" id="GO:0006886">
    <property type="term" value="P:intracellular protein transport"/>
    <property type="evidence" value="ECO:0007669"/>
    <property type="project" value="InterPro"/>
</dbReference>
<evidence type="ECO:0000256" key="6">
    <source>
        <dbReference type="ARBA" id="ARBA00022989"/>
    </source>
</evidence>
<accession>W9QLA0</accession>
<evidence type="ECO:0000256" key="5">
    <source>
        <dbReference type="ARBA" id="ARBA00022927"/>
    </source>
</evidence>
<organism evidence="10 11">
    <name type="scientific">Morus notabilis</name>
    <dbReference type="NCBI Taxonomy" id="981085"/>
    <lineage>
        <taxon>Eukaryota</taxon>
        <taxon>Viridiplantae</taxon>
        <taxon>Streptophyta</taxon>
        <taxon>Embryophyta</taxon>
        <taxon>Tracheophyta</taxon>
        <taxon>Spermatophyta</taxon>
        <taxon>Magnoliopsida</taxon>
        <taxon>eudicotyledons</taxon>
        <taxon>Gunneridae</taxon>
        <taxon>Pentapetalae</taxon>
        <taxon>rosids</taxon>
        <taxon>fabids</taxon>
        <taxon>Rosales</taxon>
        <taxon>Moraceae</taxon>
        <taxon>Moreae</taxon>
        <taxon>Morus</taxon>
    </lineage>
</organism>
<name>W9QLA0_9ROSA</name>
<evidence type="ECO:0000256" key="8">
    <source>
        <dbReference type="ARBA" id="ARBA00023136"/>
    </source>
</evidence>
<protein>
    <submittedName>
        <fullName evidence="10">Uncharacterized protein</fullName>
    </submittedName>
</protein>
<evidence type="ECO:0000256" key="9">
    <source>
        <dbReference type="SAM" id="Phobius"/>
    </source>
</evidence>
<dbReference type="Pfam" id="PF00584">
    <property type="entry name" value="SecE"/>
    <property type="match status" value="1"/>
</dbReference>
<dbReference type="PANTHER" id="PTHR37247:SF1">
    <property type="entry name" value="TRANSMEMBRANE PROTEIN"/>
    <property type="match status" value="1"/>
</dbReference>
<evidence type="ECO:0000313" key="10">
    <source>
        <dbReference type="EMBL" id="EXB24034.1"/>
    </source>
</evidence>
<sequence>MVVHSQFSAISSGLIPIFNQSRLPFQNRKYNGRKFSNFNGVKVVVSSRRILRGRGSIRKSCSSGFGTNYVVRMGRDSYQSTFDDDLPQEPFPLTLVKEFIWGIRSLLAFLVEQPSQLKYIEWPGFSSTLRTATLTLVLVALLIVALSSIDSALSYLLAILLRRML</sequence>
<keyword evidence="3" id="KW-0813">Transport</keyword>
<dbReference type="Proteomes" id="UP000030645">
    <property type="component" value="Unassembled WGS sequence"/>
</dbReference>
<evidence type="ECO:0000256" key="3">
    <source>
        <dbReference type="ARBA" id="ARBA00022448"/>
    </source>
</evidence>
<dbReference type="GO" id="GO:0006605">
    <property type="term" value="P:protein targeting"/>
    <property type="evidence" value="ECO:0007669"/>
    <property type="project" value="InterPro"/>
</dbReference>
<evidence type="ECO:0000256" key="1">
    <source>
        <dbReference type="ARBA" id="ARBA00004370"/>
    </source>
</evidence>
<keyword evidence="6 9" id="KW-1133">Transmembrane helix</keyword>
<dbReference type="GO" id="GO:0016020">
    <property type="term" value="C:membrane"/>
    <property type="evidence" value="ECO:0007669"/>
    <property type="project" value="UniProtKB-SubCell"/>
</dbReference>
<feature type="transmembrane region" description="Helical" evidence="9">
    <location>
        <begin position="136"/>
        <end position="161"/>
    </location>
</feature>
<dbReference type="PANTHER" id="PTHR37247">
    <property type="entry name" value="TRANSMEMBRANE PROTEIN"/>
    <property type="match status" value="1"/>
</dbReference>
<keyword evidence="7" id="KW-0811">Translocation</keyword>
<dbReference type="InterPro" id="IPR001901">
    <property type="entry name" value="Translocase_SecE/Sec61-g"/>
</dbReference>
<evidence type="ECO:0000256" key="4">
    <source>
        <dbReference type="ARBA" id="ARBA00022692"/>
    </source>
</evidence>
<comment type="similarity">
    <text evidence="2">Belongs to the SecE/SEC61-gamma family.</text>
</comment>
<dbReference type="AlphaFoldDB" id="W9QLA0"/>
<dbReference type="Gene3D" id="1.20.5.1030">
    <property type="entry name" value="Preprotein translocase secy subunit"/>
    <property type="match status" value="1"/>
</dbReference>
<dbReference type="EMBL" id="KE343328">
    <property type="protein sequence ID" value="EXB24034.1"/>
    <property type="molecule type" value="Genomic_DNA"/>
</dbReference>